<feature type="region of interest" description="Disordered" evidence="1">
    <location>
        <begin position="719"/>
        <end position="741"/>
    </location>
</feature>
<feature type="region of interest" description="Disordered" evidence="1">
    <location>
        <begin position="2447"/>
        <end position="2468"/>
    </location>
</feature>
<dbReference type="GO" id="GO:0000902">
    <property type="term" value="P:cell morphogenesis"/>
    <property type="evidence" value="ECO:0007669"/>
    <property type="project" value="InterPro"/>
</dbReference>
<feature type="domain" description="Cell morphogenesis central region" evidence="4">
    <location>
        <begin position="981"/>
        <end position="1462"/>
    </location>
</feature>
<proteinExistence type="predicted"/>
<feature type="compositionally biased region" description="Polar residues" evidence="1">
    <location>
        <begin position="154"/>
        <end position="182"/>
    </location>
</feature>
<dbReference type="Pfam" id="PF14222">
    <property type="entry name" value="MOR2-PAG1_N"/>
    <property type="match status" value="1"/>
</dbReference>
<feature type="region of interest" description="Disordered" evidence="1">
    <location>
        <begin position="298"/>
        <end position="345"/>
    </location>
</feature>
<gene>
    <name evidence="5" type="ORF">B0H66DRAFT_557554</name>
</gene>
<dbReference type="PANTHER" id="PTHR12295:SF30">
    <property type="entry name" value="PROTEIN FURRY"/>
    <property type="match status" value="1"/>
</dbReference>
<dbReference type="InterPro" id="IPR025614">
    <property type="entry name" value="Cell_morpho_N"/>
</dbReference>
<dbReference type="InterPro" id="IPR039867">
    <property type="entry name" value="Furry/Tao3/Mor2"/>
</dbReference>
<sequence>MAPSQTLPDHEPLKFSPRTVSRLDEEDEGDWQRTLRPATSLGSRSVTHSRESSIEKLQTIGGPLPNPRVHVPASRTALGGVIERVVDPKSSSYGHHRQTSIVHGIGIQHSRNGSLASSASSPLSPQMIAAAGSGLAPDRPDMMHSFSRLDGDSALSSRPATALSGTTAPSVPTVPERSSSAATGDIGIQGRKLERMHSGKRRDHAHHHSNSSRHHKEEQKTVGEYALHVLFTSFIAQAEEKLNECITVPFDPEPQIEQICGPGVDHAFDHLIVALGHIAKQKPKPLIDSMMLWRKSKSDAANEARNQLQQSRSQPPAPPGPLQRRNTEPLQPSTGSSTSEALPGGQTSLAAKQEYVAQAERRSTVSIYILCRVLLQVMSQSTLASITPEMEDKLENIIFGQLKISETEQLLVSPLKLANWNLFAQLLGAMSEINFTSVTERFIADLDRSLQDLAAKGPTAASRDIESKMELVLGGMKHLRIRLRPEEAWDHSCDFMASLGKLFSRSHGPKVKAAFCQVLEMLVLPIAAKATNDDIAHPKWTEVLTTICPRLAQMFVKPRHWSYTFPLTATMLCASPPDTFASQWLQLIYPLQPKLKDRYTRPLCLQVISRLLWTYLYRTNDNAANTTKKLDEVLKLVLPNAKKPFSASDTAVTDPLIQIIRIIGYKHPEYCFRTIIFPLINADHFTSNKDLKIEHLDPDKMVVGIRAFLAVMADLEKRDQSRPPFPQAYAPPSSPDRVPTSPVLGSPRIAPVFSPATTPNDENSFRPVLVSSLTDTVQNYYTKFCEILGKITIICDDAFGGQAALDEKFNSPGPKTPVTDTFNFSRRDDHPSPYDQKQAFYELLHVAVQALPTCLSLDIPFNTLIKLLCTGTAHVQSNIAESSAQSLKAIARQSHAQQVTMGFARFIFNFDDRYSTMSDGGMLGPGHIEKTLMLYVELLHIWIDEIRQKTKDAAGEHGESGGADKRGIKLDLSGIWAEVDQVEAHGLFFLCSQSLRVRYYAINVLRLITEFDAALKKSSGREKDTPRLIDILENESMQVMNFKDEHLSVAERSRLQRGMQNTNNQGALIELCTSDVSYDTTLWFKIFPNFVRIAYDKCPFTITIGRDLICNRILQMYKAITILSEPSRGLYYGSDPGSARLTGRTPTTQPEVLIEQWKLYLVFACTTLADPGSLQANGAQNGQHGRKGSKNTSAADKIVSARTLFKYLNPLLSVSSPSVRDAVVVAMGSINIHIYRTLLEELQGHVSRCNDEARARIHQRTNSSPRRNRKMDLLRTEITHVYKLTSHFLKLPEVYQDDWVLSNLVSYAKDLKLFLMDGEVQMDWEFQKLRRHYCGLMEELFEGINRTKDPSRWMTFESRKSSFALMEDWCGFSPNQPQIRQREDNMRQSLIDQQTAGERGTITAAMEIEKRNLRTAALSAMAALCGGPISVTTESGASLHFDVRRMLAWIEAIFNSGSDRMNVIGRRALKNLIVHNQEYPYLLEHCITRCYLADVPKVLESYFTVVTEVLFERIDYPCPFWKLLGLCLFTLGNDQSEIRSKSAHVLRTLEERHQARSSKIQDFDISISDKTKAVYKLAQFEISKRLAKQHTELAFHIFSEFTFYFKDLQPAAQRNVVAVILPWIQSIELKVDPNGGPIAQSYVLLANLLEITIKSSAALHNEVQALWQALATGPHPGNVRLILDFIMSLCLERREQNFVEYAKQIVVFLASTNSTPGNKVVEFLLLQITPKAMVPNEKREAVPPPPDISNLPYCADLSDALPIGTKQAGFSLGQLSLILLVDLMVAPVSLVADNVPVLLQVVTVLWDHYTALVQEQAREMLVHLIHELVISRLDDNTPAATRKSIEGLIDAIRHHDRSVVWAYEDSNGKVDGHDNKVPPSMEHLTTEVVKTFEITFPGIKDQWGRLSLTWATSCPVRHLACRSFQIFRCILTSLDQYMLGDMLARLSNTIADDDTEIQTFSMEILTTLKTLIAKLDAEKLVTFPQLFWTTCACLESINECEFLEAVEMLNEFLDKLDFRSPAVRRLLLDGQPSKWDGPFEGLQPLLYKGLRSSTCLGLTLSSLERLIQLPSDNLIGDDNRLFFTIIANFPRFLYAMDQDTPDPKIVQTAETLLSVADQQGLTGIAIALDDYLTSRYPSGTEFVGQLFAALRSYYFPDLDFRMITMLMGFLTNATSWVKIKTMRILCVIIPEVDMKKPDMAGHGSDMISPLLRLLQTEYCMEALEVLDNIMTMSGSSMDKHHLRMSMTRSTSKMIRKEYERTQSLFGIPEASGWAIPVPAKKTDSTRANIHAAFYMCQSAEGMITEATPTPEVEFHADEFPYGYFPASERADTMMSDDVRGDTPMGDLVSKLDSLDDFFDDLSTSPPSDGRSSRTITEFSPDTFESGAQLYDEQILPILHQASTNTSFQNGFVDRPPMLSSREGLPNTMNPGAFNIGPSPPAPIPPISSSTANRPGLHARSITSPSAPASYHAAQIGEFTSDDEFMEDVFSDGDDERPNTGNGEGSFFLEHMVKPFAQSTRSRMRRMTGGRSREEGRFPISPQVPKVPNSFLTSVAQQQARPRAPGDML</sequence>
<dbReference type="SUPFAM" id="SSF48371">
    <property type="entry name" value="ARM repeat"/>
    <property type="match status" value="2"/>
</dbReference>
<feature type="domain" description="Cell morphogenesis protein C-terminal" evidence="3">
    <location>
        <begin position="1984"/>
        <end position="2234"/>
    </location>
</feature>
<reference evidence="5" key="1">
    <citation type="journal article" date="2023" name="Mol. Phylogenet. Evol.">
        <title>Genome-scale phylogeny and comparative genomics of the fungal order Sordariales.</title>
        <authorList>
            <person name="Hensen N."/>
            <person name="Bonometti L."/>
            <person name="Westerberg I."/>
            <person name="Brannstrom I.O."/>
            <person name="Guillou S."/>
            <person name="Cros-Aarteil S."/>
            <person name="Calhoun S."/>
            <person name="Haridas S."/>
            <person name="Kuo A."/>
            <person name="Mondo S."/>
            <person name="Pangilinan J."/>
            <person name="Riley R."/>
            <person name="LaButti K."/>
            <person name="Andreopoulos B."/>
            <person name="Lipzen A."/>
            <person name="Chen C."/>
            <person name="Yan M."/>
            <person name="Daum C."/>
            <person name="Ng V."/>
            <person name="Clum A."/>
            <person name="Steindorff A."/>
            <person name="Ohm R.A."/>
            <person name="Martin F."/>
            <person name="Silar P."/>
            <person name="Natvig D.O."/>
            <person name="Lalanne C."/>
            <person name="Gautier V."/>
            <person name="Ament-Velasquez S.L."/>
            <person name="Kruys A."/>
            <person name="Hutchinson M.I."/>
            <person name="Powell A.J."/>
            <person name="Barry K."/>
            <person name="Miller A.N."/>
            <person name="Grigoriev I.V."/>
            <person name="Debuchy R."/>
            <person name="Gladieux P."/>
            <person name="Hiltunen Thoren M."/>
            <person name="Johannesson H."/>
        </authorList>
    </citation>
    <scope>NUCLEOTIDE SEQUENCE</scope>
    <source>
        <strain evidence="5">CBS 118394</strain>
    </source>
</reference>
<dbReference type="InterPro" id="IPR029473">
    <property type="entry name" value="MOR2-PAG1_mid"/>
</dbReference>
<name>A0AAE0I4J3_9PEZI</name>
<dbReference type="EMBL" id="JAUEDM010000004">
    <property type="protein sequence ID" value="KAK3318523.1"/>
    <property type="molecule type" value="Genomic_DNA"/>
</dbReference>
<protein>
    <submittedName>
        <fullName evidence="5">Cell morphogenesis N-terminal-domain-containing protein</fullName>
    </submittedName>
</protein>
<feature type="domain" description="Cell morphogenesis central region" evidence="4">
    <location>
        <begin position="1464"/>
        <end position="1697"/>
    </location>
</feature>
<evidence type="ECO:0000259" key="4">
    <source>
        <dbReference type="Pfam" id="PF14228"/>
    </source>
</evidence>
<feature type="compositionally biased region" description="Polar residues" evidence="1">
    <location>
        <begin position="2549"/>
        <end position="2559"/>
    </location>
</feature>
<organism evidence="5 6">
    <name type="scientific">Apodospora peruviana</name>
    <dbReference type="NCBI Taxonomy" id="516989"/>
    <lineage>
        <taxon>Eukaryota</taxon>
        <taxon>Fungi</taxon>
        <taxon>Dikarya</taxon>
        <taxon>Ascomycota</taxon>
        <taxon>Pezizomycotina</taxon>
        <taxon>Sordariomycetes</taxon>
        <taxon>Sordariomycetidae</taxon>
        <taxon>Sordariales</taxon>
        <taxon>Lasiosphaeriaceae</taxon>
        <taxon>Apodospora</taxon>
    </lineage>
</organism>
<dbReference type="Proteomes" id="UP001283341">
    <property type="component" value="Unassembled WGS sequence"/>
</dbReference>
<dbReference type="Pfam" id="PF14225">
    <property type="entry name" value="MOR2-PAG1_C"/>
    <property type="match status" value="1"/>
</dbReference>
<feature type="region of interest" description="Disordered" evidence="1">
    <location>
        <begin position="131"/>
        <end position="219"/>
    </location>
</feature>
<accession>A0AAE0I4J3</accession>
<evidence type="ECO:0000259" key="3">
    <source>
        <dbReference type="Pfam" id="PF14225"/>
    </source>
</evidence>
<feature type="region of interest" description="Disordered" evidence="1">
    <location>
        <begin position="1"/>
        <end position="50"/>
    </location>
</feature>
<reference evidence="5" key="2">
    <citation type="submission" date="2023-06" db="EMBL/GenBank/DDBJ databases">
        <authorList>
            <consortium name="Lawrence Berkeley National Laboratory"/>
            <person name="Haridas S."/>
            <person name="Hensen N."/>
            <person name="Bonometti L."/>
            <person name="Westerberg I."/>
            <person name="Brannstrom I.O."/>
            <person name="Guillou S."/>
            <person name="Cros-Aarteil S."/>
            <person name="Calhoun S."/>
            <person name="Kuo A."/>
            <person name="Mondo S."/>
            <person name="Pangilinan J."/>
            <person name="Riley R."/>
            <person name="Labutti K."/>
            <person name="Andreopoulos B."/>
            <person name="Lipzen A."/>
            <person name="Chen C."/>
            <person name="Yanf M."/>
            <person name="Daum C."/>
            <person name="Ng V."/>
            <person name="Clum A."/>
            <person name="Steindorff A."/>
            <person name="Ohm R."/>
            <person name="Martin F."/>
            <person name="Silar P."/>
            <person name="Natvig D."/>
            <person name="Lalanne C."/>
            <person name="Gautier V."/>
            <person name="Ament-Velasquez S.L."/>
            <person name="Kruys A."/>
            <person name="Hutchinson M.I."/>
            <person name="Powell A.J."/>
            <person name="Barry K."/>
            <person name="Miller A.N."/>
            <person name="Grigoriev I.V."/>
            <person name="Debuchy R."/>
            <person name="Gladieux P."/>
            <person name="Thoren M.H."/>
            <person name="Johannesson H."/>
        </authorList>
    </citation>
    <scope>NUCLEOTIDE SEQUENCE</scope>
    <source>
        <strain evidence="5">CBS 118394</strain>
    </source>
</reference>
<feature type="compositionally biased region" description="Polar residues" evidence="1">
    <location>
        <begin position="304"/>
        <end position="314"/>
    </location>
</feature>
<dbReference type="GO" id="GO:0030427">
    <property type="term" value="C:site of polarized growth"/>
    <property type="evidence" value="ECO:0007669"/>
    <property type="project" value="TreeGrafter"/>
</dbReference>
<feature type="domain" description="Cell morphogenesis protein N-terminal" evidence="2">
    <location>
        <begin position="360"/>
        <end position="943"/>
    </location>
</feature>
<comment type="caution">
    <text evidence="5">The sequence shown here is derived from an EMBL/GenBank/DDBJ whole genome shotgun (WGS) entry which is preliminary data.</text>
</comment>
<dbReference type="InterPro" id="IPR016024">
    <property type="entry name" value="ARM-type_fold"/>
</dbReference>
<evidence type="ECO:0000256" key="1">
    <source>
        <dbReference type="SAM" id="MobiDB-lite"/>
    </source>
</evidence>
<dbReference type="GO" id="GO:0005938">
    <property type="term" value="C:cell cortex"/>
    <property type="evidence" value="ECO:0007669"/>
    <property type="project" value="TreeGrafter"/>
</dbReference>
<dbReference type="PANTHER" id="PTHR12295">
    <property type="entry name" value="FURRY-RELATED"/>
    <property type="match status" value="1"/>
</dbReference>
<dbReference type="InterPro" id="IPR025481">
    <property type="entry name" value="Cell_Morphogen_C"/>
</dbReference>
<evidence type="ECO:0000313" key="6">
    <source>
        <dbReference type="Proteomes" id="UP001283341"/>
    </source>
</evidence>
<feature type="region of interest" description="Disordered" evidence="1">
    <location>
        <begin position="2518"/>
        <end position="2568"/>
    </location>
</feature>
<feature type="domain" description="Cell morphogenesis central region" evidence="4">
    <location>
        <begin position="1767"/>
        <end position="1934"/>
    </location>
</feature>
<dbReference type="Pfam" id="PF14228">
    <property type="entry name" value="MOR2-PAG1_mid"/>
    <property type="match status" value="3"/>
</dbReference>
<feature type="compositionally biased region" description="Basic and acidic residues" evidence="1">
    <location>
        <begin position="138"/>
        <end position="151"/>
    </location>
</feature>
<feature type="compositionally biased region" description="Polar residues" evidence="1">
    <location>
        <begin position="328"/>
        <end position="345"/>
    </location>
</feature>
<keyword evidence="6" id="KW-1185">Reference proteome</keyword>
<evidence type="ECO:0000259" key="2">
    <source>
        <dbReference type="Pfam" id="PF14222"/>
    </source>
</evidence>
<evidence type="ECO:0000313" key="5">
    <source>
        <dbReference type="EMBL" id="KAK3318523.1"/>
    </source>
</evidence>
<feature type="compositionally biased region" description="Basic residues" evidence="1">
    <location>
        <begin position="198"/>
        <end position="214"/>
    </location>
</feature>